<dbReference type="PANTHER" id="PTHR38685">
    <property type="entry name" value="CELL DIVISION PROTEIN ZIPA"/>
    <property type="match status" value="1"/>
</dbReference>
<proteinExistence type="inferred from homology"/>
<keyword evidence="1 9" id="KW-1003">Cell membrane</keyword>
<gene>
    <name evidence="12" type="primary">zipA</name>
    <name evidence="12" type="ORF">Lade_1093</name>
    <name evidence="13" type="ORF">NCTC12735_01926</name>
</gene>
<feature type="transmembrane region" description="Helical" evidence="10">
    <location>
        <begin position="6"/>
        <end position="25"/>
    </location>
</feature>
<keyword evidence="13" id="KW-0614">Plasmid</keyword>
<dbReference type="PANTHER" id="PTHR38685:SF1">
    <property type="entry name" value="CELL DIVISION PROTEIN ZIPA"/>
    <property type="match status" value="1"/>
</dbReference>
<protein>
    <recommendedName>
        <fullName evidence="8">Cell division protein ZipA</fullName>
    </recommendedName>
</protein>
<evidence type="ECO:0000313" key="14">
    <source>
        <dbReference type="Proteomes" id="UP000054859"/>
    </source>
</evidence>
<comment type="function">
    <text evidence="8">Essential cell division protein that stabilizes the FtsZ protofilaments by cross-linking them and that serves as a cytoplasmic membrane anchor for the Z ring. Also required for the recruitment to the septal ring of downstream cell division proteins.</text>
</comment>
<reference evidence="12 14" key="1">
    <citation type="submission" date="2015-11" db="EMBL/GenBank/DDBJ databases">
        <title>Identification of large and diverse effector repertoires of 38 Legionella species.</title>
        <authorList>
            <person name="Burstein D."/>
            <person name="Amaro F."/>
            <person name="Zusman T."/>
            <person name="Lifshitz Z."/>
            <person name="Cohen O."/>
            <person name="Gilbert J.A."/>
            <person name="Pupko T."/>
            <person name="Shuman H.A."/>
            <person name="Segal G."/>
        </authorList>
    </citation>
    <scope>NUCLEOTIDE SEQUENCE [LARGE SCALE GENOMIC DNA]</scope>
    <source>
        <strain evidence="12 14">1762-AUS-E</strain>
    </source>
</reference>
<dbReference type="SUPFAM" id="SSF64383">
    <property type="entry name" value="Cell-division protein ZipA, C-terminal domain"/>
    <property type="match status" value="1"/>
</dbReference>
<evidence type="ECO:0000313" key="12">
    <source>
        <dbReference type="EMBL" id="KTC66435.1"/>
    </source>
</evidence>
<dbReference type="KEGG" id="ladl:NCTC12735_01926"/>
<evidence type="ECO:0000256" key="2">
    <source>
        <dbReference type="ARBA" id="ARBA00022519"/>
    </source>
</evidence>
<dbReference type="InterPro" id="IPR036765">
    <property type="entry name" value="ZipA_FtsZ-bd_C_sf"/>
</dbReference>
<comment type="subcellular location">
    <subcellularLocation>
        <location evidence="9">Cell inner membrane</location>
        <topology evidence="9">Single-pass type I membrane protein</topology>
    </subcellularLocation>
</comment>
<dbReference type="GO" id="GO:0005886">
    <property type="term" value="C:plasma membrane"/>
    <property type="evidence" value="ECO:0007669"/>
    <property type="project" value="UniProtKB-SubCell"/>
</dbReference>
<dbReference type="Gene3D" id="3.30.1400.10">
    <property type="entry name" value="ZipA, C-terminal FtsZ-binding domain"/>
    <property type="match status" value="1"/>
</dbReference>
<evidence type="ECO:0000256" key="7">
    <source>
        <dbReference type="ARBA" id="ARBA00023306"/>
    </source>
</evidence>
<evidence type="ECO:0000313" key="13">
    <source>
        <dbReference type="EMBL" id="VEH86277.1"/>
    </source>
</evidence>
<evidence type="ECO:0000256" key="5">
    <source>
        <dbReference type="ARBA" id="ARBA00022989"/>
    </source>
</evidence>
<name>A0A0W0R5T5_9GAMM</name>
<evidence type="ECO:0000313" key="15">
    <source>
        <dbReference type="Proteomes" id="UP000281170"/>
    </source>
</evidence>
<keyword evidence="6 9" id="KW-0472">Membrane</keyword>
<dbReference type="Proteomes" id="UP000054859">
    <property type="component" value="Unassembled WGS sequence"/>
</dbReference>
<evidence type="ECO:0000256" key="10">
    <source>
        <dbReference type="SAM" id="Phobius"/>
    </source>
</evidence>
<reference evidence="13 15" key="2">
    <citation type="submission" date="2018-12" db="EMBL/GenBank/DDBJ databases">
        <authorList>
            <consortium name="Pathogen Informatics"/>
        </authorList>
    </citation>
    <scope>NUCLEOTIDE SEQUENCE [LARGE SCALE GENOMIC DNA]</scope>
    <source>
        <strain evidence="13 15">NCTC12735</strain>
        <plasmid evidence="15">28</plasmid>
    </source>
</reference>
<keyword evidence="14" id="KW-1185">Reference proteome</keyword>
<dbReference type="Pfam" id="PF04354">
    <property type="entry name" value="ZipA_C"/>
    <property type="match status" value="1"/>
</dbReference>
<keyword evidence="7 8" id="KW-0131">Cell cycle</keyword>
<keyword evidence="3 8" id="KW-0132">Cell division</keyword>
<organism evidence="12 14">
    <name type="scientific">Legionella adelaidensis</name>
    <dbReference type="NCBI Taxonomy" id="45056"/>
    <lineage>
        <taxon>Bacteria</taxon>
        <taxon>Pseudomonadati</taxon>
        <taxon>Pseudomonadota</taxon>
        <taxon>Gammaproteobacteria</taxon>
        <taxon>Legionellales</taxon>
        <taxon>Legionellaceae</taxon>
        <taxon>Legionella</taxon>
    </lineage>
</organism>
<dbReference type="OrthoDB" id="7054914at2"/>
<dbReference type="Proteomes" id="UP000281170">
    <property type="component" value="Plasmid 28"/>
</dbReference>
<geneLocation type="plasmid" evidence="13 15">
    <name>28</name>
</geneLocation>
<keyword evidence="5 10" id="KW-1133">Transmembrane helix</keyword>
<dbReference type="GO" id="GO:0000917">
    <property type="term" value="P:division septum assembly"/>
    <property type="evidence" value="ECO:0007669"/>
    <property type="project" value="TreeGrafter"/>
</dbReference>
<feature type="domain" description="ZipA C-terminal FtsZ-binding" evidence="11">
    <location>
        <begin position="119"/>
        <end position="250"/>
    </location>
</feature>
<evidence type="ECO:0000256" key="6">
    <source>
        <dbReference type="ARBA" id="ARBA00023136"/>
    </source>
</evidence>
<sequence>MQANWSLILNILLLIGVIVAINRMMKARRQTNNILNSQPSLGHVEANYDDIIAVRKIDREDDAPILQPAKKPSIQAFSHQPPVQQAASSAPVLNTTVSVSAEEKKPNLMNKERVVTNERAPSVMIFLLAKENRQLAGYELLQTVLAAGLRFGEGHIFHRHQYPNGQGPVLCSLAAATPTGVFDLQNIGAFSVHGLCLFMHASGNSIIDKERFTIMLDTAKQLSEGLDTYLLDSKRQPWNDESIQEYYSLLNIQPSE</sequence>
<accession>A0A0W0R5T5</accession>
<comment type="similarity">
    <text evidence="8">Belongs to the ZipA family.</text>
</comment>
<dbReference type="EMBL" id="LR134437">
    <property type="protein sequence ID" value="VEH86277.1"/>
    <property type="molecule type" value="Genomic_DNA"/>
</dbReference>
<evidence type="ECO:0000259" key="11">
    <source>
        <dbReference type="SMART" id="SM00771"/>
    </source>
</evidence>
<dbReference type="STRING" id="45056.Lade_1093"/>
<dbReference type="RefSeq" id="WP_058462107.1">
    <property type="nucleotide sequence ID" value="NZ_CAAAHS010000002.1"/>
</dbReference>
<evidence type="ECO:0000256" key="9">
    <source>
        <dbReference type="RuleBase" id="RU003613"/>
    </source>
</evidence>
<dbReference type="SMART" id="SM00771">
    <property type="entry name" value="ZipA_C"/>
    <property type="match status" value="1"/>
</dbReference>
<keyword evidence="4 9" id="KW-0812">Transmembrane</keyword>
<evidence type="ECO:0000256" key="3">
    <source>
        <dbReference type="ARBA" id="ARBA00022618"/>
    </source>
</evidence>
<dbReference type="GO" id="GO:0032153">
    <property type="term" value="C:cell division site"/>
    <property type="evidence" value="ECO:0007669"/>
    <property type="project" value="TreeGrafter"/>
</dbReference>
<dbReference type="InterPro" id="IPR011919">
    <property type="entry name" value="Cell_div_ZipA"/>
</dbReference>
<keyword evidence="2 9" id="KW-0997">Cell inner membrane</keyword>
<dbReference type="PATRIC" id="fig|45056.6.peg.1132"/>
<evidence type="ECO:0000256" key="1">
    <source>
        <dbReference type="ARBA" id="ARBA00022475"/>
    </source>
</evidence>
<evidence type="ECO:0000256" key="4">
    <source>
        <dbReference type="ARBA" id="ARBA00022692"/>
    </source>
</evidence>
<dbReference type="EMBL" id="LNKA01000001">
    <property type="protein sequence ID" value="KTC66435.1"/>
    <property type="molecule type" value="Genomic_DNA"/>
</dbReference>
<dbReference type="AlphaFoldDB" id="A0A0W0R5T5"/>
<dbReference type="InterPro" id="IPR007449">
    <property type="entry name" value="ZipA_FtsZ-bd_C"/>
</dbReference>
<evidence type="ECO:0000256" key="8">
    <source>
        <dbReference type="RuleBase" id="RU003612"/>
    </source>
</evidence>